<protein>
    <recommendedName>
        <fullName evidence="3">Exostosin GT47 domain-containing protein</fullName>
    </recommendedName>
</protein>
<keyword evidence="2" id="KW-1133">Transmembrane helix</keyword>
<keyword evidence="2" id="KW-0812">Transmembrane</keyword>
<comment type="similarity">
    <text evidence="1">Belongs to the glycosyltransferase 47 family.</text>
</comment>
<keyword evidence="2" id="KW-0472">Membrane</keyword>
<dbReference type="InterPro" id="IPR004263">
    <property type="entry name" value="Exostosin"/>
</dbReference>
<evidence type="ECO:0000313" key="4">
    <source>
        <dbReference type="EMBL" id="CAD8354471.1"/>
    </source>
</evidence>
<dbReference type="GO" id="GO:0016757">
    <property type="term" value="F:glycosyltransferase activity"/>
    <property type="evidence" value="ECO:0007669"/>
    <property type="project" value="InterPro"/>
</dbReference>
<evidence type="ECO:0000256" key="1">
    <source>
        <dbReference type="ARBA" id="ARBA00010271"/>
    </source>
</evidence>
<name>A0A7S0A6C4_9DINO</name>
<proteinExistence type="inferred from homology"/>
<dbReference type="EMBL" id="HBEG01016375">
    <property type="protein sequence ID" value="CAD8354471.1"/>
    <property type="molecule type" value="Transcribed_RNA"/>
</dbReference>
<sequence>MMYPCDLLCGSGPISLTRRRKNLGIWILVASILLLFVYRSRVHSRFAGLGATGSSAVPVLRDPTMPVIAMLGLFQLLDGHKFPRIEQVLGMSKIYGAPFCPLVRNASLAPPDFCGVWDSTIDIQRRTIHGRKFNQFNVEHIMLTKWLKHTCWANRSSCLRQAAAVVVPSLDFHMRVAHNWSYSWDIVLTNRMDLQRQFWKRLFAAVDRPAENHAPHVIIHLSYVFDNAMTIDTLASLSELEPHFVKRVIIATIEGNVRTLYSRYFFFPEWRDGTEPELQRRERECGSLDKRMGLGPLLITVPYSIPVERAVAFATSSGSYSASRPRRVAIAWAGSMKRGELGAMDGGNWIRELVYQHVQANGEPSSIVCTERGAAKEKDCGLPGDQLGNWDLVVNSVFCLEPAGDTLTRSHVYIAILGGCIPVLFDGGHSLYPESVVTWWPWRGARKDSKPRAPFLDYSEFSVLFNASDVKAGAVHVVKELLRLSQDRKRLRKLREGVDRVAPMMRYAIEDDAPDAFTQFQRVVVHSISKLRHC</sequence>
<dbReference type="Pfam" id="PF03016">
    <property type="entry name" value="Exostosin_GT47"/>
    <property type="match status" value="1"/>
</dbReference>
<feature type="transmembrane region" description="Helical" evidence="2">
    <location>
        <begin position="23"/>
        <end position="40"/>
    </location>
</feature>
<accession>A0A7S0A6C4</accession>
<dbReference type="InterPro" id="IPR040911">
    <property type="entry name" value="Exostosin_GT47"/>
</dbReference>
<feature type="domain" description="Exostosin GT47" evidence="3">
    <location>
        <begin position="323"/>
        <end position="480"/>
    </location>
</feature>
<evidence type="ECO:0000256" key="2">
    <source>
        <dbReference type="SAM" id="Phobius"/>
    </source>
</evidence>
<dbReference type="PANTHER" id="PTHR11062:SF117">
    <property type="entry name" value="XYLOGLUCAN-SPECIFIC GALACTURONOSYLTRANSFERASE 1"/>
    <property type="match status" value="1"/>
</dbReference>
<reference evidence="4" key="1">
    <citation type="submission" date="2021-01" db="EMBL/GenBank/DDBJ databases">
        <authorList>
            <person name="Corre E."/>
            <person name="Pelletier E."/>
            <person name="Niang G."/>
            <person name="Scheremetjew M."/>
            <person name="Finn R."/>
            <person name="Kale V."/>
            <person name="Holt S."/>
            <person name="Cochrane G."/>
            <person name="Meng A."/>
            <person name="Brown T."/>
            <person name="Cohen L."/>
        </authorList>
    </citation>
    <scope>NUCLEOTIDE SEQUENCE</scope>
    <source>
        <strain evidence="4">Pbaha01</strain>
    </source>
</reference>
<gene>
    <name evidence="4" type="ORF">PBAH0796_LOCUS9838</name>
</gene>
<dbReference type="AlphaFoldDB" id="A0A7S0A6C4"/>
<dbReference type="PANTHER" id="PTHR11062">
    <property type="entry name" value="EXOSTOSIN HEPARAN SULFATE GLYCOSYLTRANSFERASE -RELATED"/>
    <property type="match status" value="1"/>
</dbReference>
<organism evidence="4">
    <name type="scientific">Pyrodinium bahamense</name>
    <dbReference type="NCBI Taxonomy" id="73915"/>
    <lineage>
        <taxon>Eukaryota</taxon>
        <taxon>Sar</taxon>
        <taxon>Alveolata</taxon>
        <taxon>Dinophyceae</taxon>
        <taxon>Gonyaulacales</taxon>
        <taxon>Pyrocystaceae</taxon>
        <taxon>Pyrodinium</taxon>
    </lineage>
</organism>
<evidence type="ECO:0000259" key="3">
    <source>
        <dbReference type="Pfam" id="PF03016"/>
    </source>
</evidence>